<sequence>MKFKVNERVAIKDTELEGVITDVFERRSVNILGDTTTIKYKVQCIGQPLMLFREDQLYRKSEKSIVVHSKRIDKDASIPLKLEIELLDTLIDGSLDRDDKEAFEEYTKMKKVLLDVYENMDVSGGV</sequence>
<keyword evidence="3" id="KW-1185">Reference proteome</keyword>
<organism evidence="2 3">
    <name type="scientific">Virgibacillus profundi</name>
    <dbReference type="NCBI Taxonomy" id="2024555"/>
    <lineage>
        <taxon>Bacteria</taxon>
        <taxon>Bacillati</taxon>
        <taxon>Bacillota</taxon>
        <taxon>Bacilli</taxon>
        <taxon>Bacillales</taxon>
        <taxon>Bacillaceae</taxon>
        <taxon>Virgibacillus</taxon>
    </lineage>
</organism>
<dbReference type="AlphaFoldDB" id="A0A2A2IGZ5"/>
<dbReference type="Pfam" id="PF08858">
    <property type="entry name" value="IDEAL"/>
    <property type="match status" value="1"/>
</dbReference>
<gene>
    <name evidence="2" type="ORF">CIL05_07785</name>
</gene>
<name>A0A2A2IGZ5_9BACI</name>
<feature type="domain" description="IDEAL" evidence="1">
    <location>
        <begin position="81"/>
        <end position="108"/>
    </location>
</feature>
<dbReference type="InterPro" id="IPR014957">
    <property type="entry name" value="IDEAL_dom"/>
</dbReference>
<evidence type="ECO:0000313" key="3">
    <source>
        <dbReference type="Proteomes" id="UP000218887"/>
    </source>
</evidence>
<reference evidence="2 3" key="1">
    <citation type="submission" date="2017-08" db="EMBL/GenBank/DDBJ databases">
        <title>Virgibacillus indicus sp. nov. and Virgibacillus profoundi sp. nov, two moderately halophilic bacteria isolated from marine sediment by using the Microfluidic Streak Plate.</title>
        <authorList>
            <person name="Xu B."/>
            <person name="Hu B."/>
            <person name="Wang J."/>
            <person name="Zhu Y."/>
            <person name="Huang L."/>
            <person name="Du W."/>
            <person name="Huang Y."/>
        </authorList>
    </citation>
    <scope>NUCLEOTIDE SEQUENCE [LARGE SCALE GENOMIC DNA]</scope>
    <source>
        <strain evidence="2 3">IO3-P3-H5</strain>
    </source>
</reference>
<dbReference type="Proteomes" id="UP000218887">
    <property type="component" value="Unassembled WGS sequence"/>
</dbReference>
<evidence type="ECO:0000259" key="1">
    <source>
        <dbReference type="Pfam" id="PF08858"/>
    </source>
</evidence>
<dbReference type="EMBL" id="NPOA01000004">
    <property type="protein sequence ID" value="PAV30363.1"/>
    <property type="molecule type" value="Genomic_DNA"/>
</dbReference>
<protein>
    <recommendedName>
        <fullName evidence="1">IDEAL domain-containing protein</fullName>
    </recommendedName>
</protein>
<evidence type="ECO:0000313" key="2">
    <source>
        <dbReference type="EMBL" id="PAV30363.1"/>
    </source>
</evidence>
<comment type="caution">
    <text evidence="2">The sequence shown here is derived from an EMBL/GenBank/DDBJ whole genome shotgun (WGS) entry which is preliminary data.</text>
</comment>
<dbReference type="RefSeq" id="WP_095654965.1">
    <property type="nucleotide sequence ID" value="NZ_NPOA01000004.1"/>
</dbReference>
<proteinExistence type="predicted"/>
<accession>A0A2A2IGZ5</accession>